<name>K1SC54_9ZZZZ</name>
<dbReference type="AlphaFoldDB" id="K1SC54"/>
<sequence>DESGNISQRFEYDLAGYDYT</sequence>
<reference evidence="1" key="1">
    <citation type="journal article" date="2013" name="Environ. Microbiol.">
        <title>Microbiota from the distal guts of lean and obese adolescents exhibit partial functional redundancy besides clear differences in community structure.</title>
        <authorList>
            <person name="Ferrer M."/>
            <person name="Ruiz A."/>
            <person name="Lanza F."/>
            <person name="Haange S.B."/>
            <person name="Oberbach A."/>
            <person name="Till H."/>
            <person name="Bargiela R."/>
            <person name="Campoy C."/>
            <person name="Segura M.T."/>
            <person name="Richter M."/>
            <person name="von Bergen M."/>
            <person name="Seifert J."/>
            <person name="Suarez A."/>
        </authorList>
    </citation>
    <scope>NUCLEOTIDE SEQUENCE</scope>
</reference>
<evidence type="ECO:0000313" key="1">
    <source>
        <dbReference type="EMBL" id="EKC52999.1"/>
    </source>
</evidence>
<proteinExistence type="predicted"/>
<organism evidence="1">
    <name type="scientific">human gut metagenome</name>
    <dbReference type="NCBI Taxonomy" id="408170"/>
    <lineage>
        <taxon>unclassified sequences</taxon>
        <taxon>metagenomes</taxon>
        <taxon>organismal metagenomes</taxon>
    </lineage>
</organism>
<feature type="non-terminal residue" evidence="1">
    <location>
        <position position="1"/>
    </location>
</feature>
<dbReference type="EMBL" id="AJWY01011348">
    <property type="protein sequence ID" value="EKC52999.1"/>
    <property type="molecule type" value="Genomic_DNA"/>
</dbReference>
<gene>
    <name evidence="1" type="ORF">LEA_16598</name>
</gene>
<comment type="caution">
    <text evidence="1">The sequence shown here is derived from an EMBL/GenBank/DDBJ whole genome shotgun (WGS) entry which is preliminary data.</text>
</comment>
<accession>K1SC54</accession>
<protein>
    <submittedName>
        <fullName evidence="1">Uncharacterized protein</fullName>
    </submittedName>
</protein>